<dbReference type="GO" id="GO:0005886">
    <property type="term" value="C:plasma membrane"/>
    <property type="evidence" value="ECO:0007669"/>
    <property type="project" value="UniProtKB-SubCell"/>
</dbReference>
<evidence type="ECO:0000256" key="7">
    <source>
        <dbReference type="SAM" id="Phobius"/>
    </source>
</evidence>
<keyword evidence="2" id="KW-1003">Cell membrane</keyword>
<comment type="subcellular location">
    <subcellularLocation>
        <location evidence="1">Cell membrane</location>
        <topology evidence="1">Multi-pass membrane protein</topology>
    </subcellularLocation>
</comment>
<dbReference type="Proteomes" id="UP000254664">
    <property type="component" value="Unassembled WGS sequence"/>
</dbReference>
<dbReference type="AlphaFoldDB" id="A0A381JAA8"/>
<sequence>MDVNKIISIATEAGRVMLQNGGETYRVEETISRICEAYLIKNSDSYVTPTGIMVSATDIYGNNVSIIKRIRNRNIDLEKISSVNDLSRNIKSKGITADEFLEQLKIIENQPRYGYKITILASAFIAAFFTLIFGGSHGDFLASFFIGGIIQSITIYASKLDINSFFVNIIGGMVSSTLAILFVIIGISSSIDKIIIGSIMLLVPGIAITNAIRDTIAGDLVAGLARSAEAMLIAVGIAVGSGIILSFWFLYGGGLFI</sequence>
<keyword evidence="4 7" id="KW-1133">Transmembrane helix</keyword>
<feature type="domain" description="Threonine/serine exporter-like N-terminal" evidence="8">
    <location>
        <begin position="9"/>
        <end position="247"/>
    </location>
</feature>
<accession>A0A381JAA8</accession>
<dbReference type="PANTHER" id="PTHR34390">
    <property type="entry name" value="UPF0442 PROTEIN YJJB-RELATED"/>
    <property type="match status" value="1"/>
</dbReference>
<evidence type="ECO:0000259" key="8">
    <source>
        <dbReference type="Pfam" id="PF06738"/>
    </source>
</evidence>
<evidence type="ECO:0000313" key="10">
    <source>
        <dbReference type="Proteomes" id="UP000254664"/>
    </source>
</evidence>
<dbReference type="InterPro" id="IPR050539">
    <property type="entry name" value="ThrE_Dicarb/AminoAcid_Exp"/>
</dbReference>
<keyword evidence="3 7" id="KW-0812">Transmembrane</keyword>
<dbReference type="OrthoDB" id="9813917at2"/>
<evidence type="ECO:0000256" key="3">
    <source>
        <dbReference type="ARBA" id="ARBA00022692"/>
    </source>
</evidence>
<dbReference type="GO" id="GO:0022857">
    <property type="term" value="F:transmembrane transporter activity"/>
    <property type="evidence" value="ECO:0007669"/>
    <property type="project" value="InterPro"/>
</dbReference>
<proteinExistence type="inferred from homology"/>
<evidence type="ECO:0000256" key="5">
    <source>
        <dbReference type="ARBA" id="ARBA00023136"/>
    </source>
</evidence>
<evidence type="ECO:0000256" key="2">
    <source>
        <dbReference type="ARBA" id="ARBA00022475"/>
    </source>
</evidence>
<feature type="transmembrane region" description="Helical" evidence="7">
    <location>
        <begin position="232"/>
        <end position="251"/>
    </location>
</feature>
<dbReference type="EMBL" id="UFWZ01000001">
    <property type="protein sequence ID" value="SUY47386.1"/>
    <property type="molecule type" value="Genomic_DNA"/>
</dbReference>
<dbReference type="InterPro" id="IPR010619">
    <property type="entry name" value="ThrE-like_N"/>
</dbReference>
<feature type="transmembrane region" description="Helical" evidence="7">
    <location>
        <begin position="194"/>
        <end position="212"/>
    </location>
</feature>
<dbReference type="RefSeq" id="WP_115641352.1">
    <property type="nucleotide sequence ID" value="NZ_UFWZ01000001.1"/>
</dbReference>
<dbReference type="PANTHER" id="PTHR34390:SF2">
    <property type="entry name" value="SUCCINATE TRANSPORTER SUBUNIT YJJP-RELATED"/>
    <property type="match status" value="1"/>
</dbReference>
<feature type="transmembrane region" description="Helical" evidence="7">
    <location>
        <begin position="165"/>
        <end position="188"/>
    </location>
</feature>
<evidence type="ECO:0000256" key="6">
    <source>
        <dbReference type="ARBA" id="ARBA00034125"/>
    </source>
</evidence>
<dbReference type="GO" id="GO:0015744">
    <property type="term" value="P:succinate transport"/>
    <property type="evidence" value="ECO:0007669"/>
    <property type="project" value="TreeGrafter"/>
</dbReference>
<reference evidence="9 10" key="1">
    <citation type="submission" date="2018-06" db="EMBL/GenBank/DDBJ databases">
        <authorList>
            <consortium name="Pathogen Informatics"/>
            <person name="Doyle S."/>
        </authorList>
    </citation>
    <scope>NUCLEOTIDE SEQUENCE [LARGE SCALE GENOMIC DNA]</scope>
    <source>
        <strain evidence="9 10">NCTC9836</strain>
    </source>
</reference>
<feature type="transmembrane region" description="Helical" evidence="7">
    <location>
        <begin position="113"/>
        <end position="134"/>
    </location>
</feature>
<evidence type="ECO:0000256" key="1">
    <source>
        <dbReference type="ARBA" id="ARBA00004651"/>
    </source>
</evidence>
<dbReference type="Pfam" id="PF06738">
    <property type="entry name" value="ThrE"/>
    <property type="match status" value="1"/>
</dbReference>
<name>A0A381JAA8_9CLOT</name>
<evidence type="ECO:0000313" key="9">
    <source>
        <dbReference type="EMBL" id="SUY47386.1"/>
    </source>
</evidence>
<protein>
    <submittedName>
        <fullName evidence="9">Membrane spanning protein</fullName>
    </submittedName>
</protein>
<keyword evidence="10" id="KW-1185">Reference proteome</keyword>
<gene>
    <name evidence="9" type="primary">yjjP</name>
    <name evidence="9" type="ORF">NCTC9836_01717</name>
</gene>
<organism evidence="9 10">
    <name type="scientific">Clostridium putrefaciens</name>
    <dbReference type="NCBI Taxonomy" id="99675"/>
    <lineage>
        <taxon>Bacteria</taxon>
        <taxon>Bacillati</taxon>
        <taxon>Bacillota</taxon>
        <taxon>Clostridia</taxon>
        <taxon>Eubacteriales</taxon>
        <taxon>Clostridiaceae</taxon>
        <taxon>Clostridium</taxon>
    </lineage>
</organism>
<keyword evidence="5 7" id="KW-0472">Membrane</keyword>
<evidence type="ECO:0000256" key="4">
    <source>
        <dbReference type="ARBA" id="ARBA00022989"/>
    </source>
</evidence>
<comment type="similarity">
    <text evidence="6">Belongs to the ThrE exporter (TC 2.A.79) family.</text>
</comment>